<name>A0A918STE5_9ACTN</name>
<dbReference type="GO" id="GO:0008757">
    <property type="term" value="F:S-adenosylmethionine-dependent methyltransferase activity"/>
    <property type="evidence" value="ECO:0007669"/>
    <property type="project" value="TreeGrafter"/>
</dbReference>
<protein>
    <submittedName>
        <fullName evidence="4">O-methyltransferase</fullName>
    </submittedName>
</protein>
<keyword evidence="5" id="KW-1185">Reference proteome</keyword>
<dbReference type="InterPro" id="IPR050362">
    <property type="entry name" value="Cation-dep_OMT"/>
</dbReference>
<proteinExistence type="predicted"/>
<dbReference type="SUPFAM" id="SSF53335">
    <property type="entry name" value="S-adenosyl-L-methionine-dependent methyltransferases"/>
    <property type="match status" value="1"/>
</dbReference>
<dbReference type="CDD" id="cd02440">
    <property type="entry name" value="AdoMet_MTases"/>
    <property type="match status" value="1"/>
</dbReference>
<dbReference type="PANTHER" id="PTHR10509:SF14">
    <property type="entry name" value="CAFFEOYL-COA O-METHYLTRANSFERASE 3-RELATED"/>
    <property type="match status" value="1"/>
</dbReference>
<reference evidence="4" key="1">
    <citation type="journal article" date="2014" name="Int. J. Syst. Evol. Microbiol.">
        <title>Complete genome sequence of Corynebacterium casei LMG S-19264T (=DSM 44701T), isolated from a smear-ripened cheese.</title>
        <authorList>
            <consortium name="US DOE Joint Genome Institute (JGI-PGF)"/>
            <person name="Walter F."/>
            <person name="Albersmeier A."/>
            <person name="Kalinowski J."/>
            <person name="Ruckert C."/>
        </authorList>
    </citation>
    <scope>NUCLEOTIDE SEQUENCE</scope>
    <source>
        <strain evidence="4">JCM 4518</strain>
    </source>
</reference>
<dbReference type="AlphaFoldDB" id="A0A918STE5"/>
<sequence length="226" mass="23999">MTHPQPNPRWDEVDSYLTDLLVPADEALTAALADSAAAGLPEIAVAPNQGKLLNLLAQVQGARRILEIGTLGGYSTIWLARALPADGRLISLEYEPRHAEVARANLARAGLADRVEVRTGPALDSLPRLAEEGAGPFDLVFVDADKANNPHYVAWALKLSRPGTLLVVDNVVRGGRVATEDPADPAITGTRAMFDLVAREPRLDATAIQTVGSKGHDGLLVARVTN</sequence>
<dbReference type="Gene3D" id="3.40.50.150">
    <property type="entry name" value="Vaccinia Virus protein VP39"/>
    <property type="match status" value="1"/>
</dbReference>
<reference evidence="4" key="2">
    <citation type="submission" date="2020-09" db="EMBL/GenBank/DDBJ databases">
        <authorList>
            <person name="Sun Q."/>
            <person name="Ohkuma M."/>
        </authorList>
    </citation>
    <scope>NUCLEOTIDE SEQUENCE</scope>
    <source>
        <strain evidence="4">JCM 4518</strain>
    </source>
</reference>
<dbReference type="RefSeq" id="WP_189975020.1">
    <property type="nucleotide sequence ID" value="NZ_BMUL01000002.1"/>
</dbReference>
<dbReference type="GO" id="GO:0032259">
    <property type="term" value="P:methylation"/>
    <property type="evidence" value="ECO:0007669"/>
    <property type="project" value="UniProtKB-KW"/>
</dbReference>
<accession>A0A918STE5</accession>
<dbReference type="PROSITE" id="PS51682">
    <property type="entry name" value="SAM_OMT_I"/>
    <property type="match status" value="1"/>
</dbReference>
<evidence type="ECO:0000313" key="4">
    <source>
        <dbReference type="EMBL" id="GHA67853.1"/>
    </source>
</evidence>
<evidence type="ECO:0000313" key="5">
    <source>
        <dbReference type="Proteomes" id="UP000644020"/>
    </source>
</evidence>
<dbReference type="Proteomes" id="UP000644020">
    <property type="component" value="Unassembled WGS sequence"/>
</dbReference>
<evidence type="ECO:0000256" key="1">
    <source>
        <dbReference type="ARBA" id="ARBA00022603"/>
    </source>
</evidence>
<gene>
    <name evidence="4" type="ORF">GCM10010305_07050</name>
</gene>
<comment type="caution">
    <text evidence="4">The sequence shown here is derived from an EMBL/GenBank/DDBJ whole genome shotgun (WGS) entry which is preliminary data.</text>
</comment>
<dbReference type="InterPro" id="IPR029063">
    <property type="entry name" value="SAM-dependent_MTases_sf"/>
</dbReference>
<dbReference type="PANTHER" id="PTHR10509">
    <property type="entry name" value="O-METHYLTRANSFERASE-RELATED"/>
    <property type="match status" value="1"/>
</dbReference>
<dbReference type="InterPro" id="IPR002935">
    <property type="entry name" value="SAM_O-MeTrfase"/>
</dbReference>
<organism evidence="4 5">
    <name type="scientific">Streptomyces termitum</name>
    <dbReference type="NCBI Taxonomy" id="67368"/>
    <lineage>
        <taxon>Bacteria</taxon>
        <taxon>Bacillati</taxon>
        <taxon>Actinomycetota</taxon>
        <taxon>Actinomycetes</taxon>
        <taxon>Kitasatosporales</taxon>
        <taxon>Streptomycetaceae</taxon>
        <taxon>Streptomyces</taxon>
    </lineage>
</organism>
<evidence type="ECO:0000256" key="2">
    <source>
        <dbReference type="ARBA" id="ARBA00022679"/>
    </source>
</evidence>
<keyword evidence="1" id="KW-0489">Methyltransferase</keyword>
<dbReference type="EMBL" id="BMUL01000002">
    <property type="protein sequence ID" value="GHA67853.1"/>
    <property type="molecule type" value="Genomic_DNA"/>
</dbReference>
<dbReference type="GO" id="GO:0008171">
    <property type="term" value="F:O-methyltransferase activity"/>
    <property type="evidence" value="ECO:0007669"/>
    <property type="project" value="InterPro"/>
</dbReference>
<keyword evidence="2" id="KW-0808">Transferase</keyword>
<evidence type="ECO:0000256" key="3">
    <source>
        <dbReference type="ARBA" id="ARBA00022691"/>
    </source>
</evidence>
<dbReference type="Pfam" id="PF01596">
    <property type="entry name" value="Methyltransf_3"/>
    <property type="match status" value="1"/>
</dbReference>
<keyword evidence="3" id="KW-0949">S-adenosyl-L-methionine</keyword>